<accession>A0A292IIU1</accession>
<sequence>MKHNKYQKKRLLFWTANSAILSAGALIITACGSGTQNPHKVSLTLPQNRTYIEEYNSTSTPAFLNYDRSASFGAFQSRMNEVNIAGLLRVQNSGAPVSKTVKLKNGQSEQVVTSPTYSKIRLELAKAIVVTTKDDKTHLFDSDEAEVKQEPDYSPLDDGQKIYFKEALYKATSNKSNSVNSVAFINALKETKKIQFVIREDATWVDNQGKPTEFKLTAEDFYYSWKRTNLVNNPISRFTNSDTSADKEKTWREILSSNDNYLDTAGGKSLGSNYNNQYLFDLFGIDWKKFDEENQFIQKVDKGLLKSNVDVNAVTFQTLNQTAGNDIHQYVTEILTNDTTFIPAPSQYIKQNMDGNKLQSENGDQSKLEAAKKIIKELPETSNSKKFGIYWYGQSELTTLQIGPYYAQGYDKQENKETYSLNQNYWDKSFVDDPNVIRTFTSIYKLEKADEKVFSKQSFQNYVNGTVSEAGYGNLDDADLNIVNSNATAYGLTQRPSKNIDSPIFRQLPKLIPVAYSGSESIDQNNPSEFYNDAYTKLLYGDTVLNIRKGDAKNTISNSFSPKAVAFRSLISAAINWQKVATTKDKSNAAISWLSRLAPDASINGRDAASGPEKPSDSTIGNITNNLRDSTNYLNTRVALLDLTNGNSKKVTSEDNDQKALTANANDQWKSAIFDEIKTAIKALLDSDNIQQNEKVKWPLVTSEFLNENDNQVIASENVVRIVKELDNRLEPTFWKSDGNRESFIQNWLPPQNKFLDRSRSGWHNDYDGIGANIDALSWSADIIPLLGVLGTKAKNNSNNANDASLSYISKVYPEIKKAASSFVDYVDKELKKDGNNQKPKLSVPVEQWDSLPNLIPGKGDANNQSNKKVSLKDALLSMKLATNIASQSISNSNGNPSLIDQTADEIKNQTYIDPYVLSSKFWLNYQTTHKNWELVKLAHELTNFMGFTVSNTMLASAKKFVPALRNPGYVFPTAIGTNFYSDWKINDQVVRTRR</sequence>
<proteinExistence type="predicted"/>
<keyword evidence="4" id="KW-1185">Reference proteome</keyword>
<keyword evidence="2" id="KW-0812">Transmembrane</keyword>
<evidence type="ECO:0000313" key="4">
    <source>
        <dbReference type="Proteomes" id="UP000261764"/>
    </source>
</evidence>
<feature type="transmembrane region" description="Helical" evidence="2">
    <location>
        <begin position="12"/>
        <end position="30"/>
    </location>
</feature>
<evidence type="ECO:0000256" key="1">
    <source>
        <dbReference type="SAM" id="MobiDB-lite"/>
    </source>
</evidence>
<dbReference type="PROSITE" id="PS51257">
    <property type="entry name" value="PROKAR_LIPOPROTEIN"/>
    <property type="match status" value="1"/>
</dbReference>
<dbReference type="Gene3D" id="3.90.76.10">
    <property type="entry name" value="Dipeptide-binding Protein, Domain 1"/>
    <property type="match status" value="1"/>
</dbReference>
<keyword evidence="2" id="KW-0472">Membrane</keyword>
<organism evidence="3 4">
    <name type="scientific">Mycoplasma amphoriforme A39</name>
    <dbReference type="NCBI Taxonomy" id="572419"/>
    <lineage>
        <taxon>Bacteria</taxon>
        <taxon>Bacillati</taxon>
        <taxon>Mycoplasmatota</taxon>
        <taxon>Mollicutes</taxon>
        <taxon>Mycoplasmataceae</taxon>
        <taxon>Mycoplasma</taxon>
    </lineage>
</organism>
<feature type="region of interest" description="Disordered" evidence="1">
    <location>
        <begin position="604"/>
        <end position="623"/>
    </location>
</feature>
<protein>
    <recommendedName>
        <fullName evidence="5">Lipoprotein</fullName>
    </recommendedName>
</protein>
<keyword evidence="2" id="KW-1133">Transmembrane helix</keyword>
<dbReference type="NCBIfam" id="NF045850">
    <property type="entry name" value="ABC_Mplas_LP"/>
    <property type="match status" value="1"/>
</dbReference>
<dbReference type="Proteomes" id="UP000261764">
    <property type="component" value="Chromosome I"/>
</dbReference>
<dbReference type="AlphaFoldDB" id="A0A292IIU1"/>
<dbReference type="EMBL" id="HG937516">
    <property type="protein sequence ID" value="CDN40595.1"/>
    <property type="molecule type" value="Genomic_DNA"/>
</dbReference>
<reference evidence="3 4" key="1">
    <citation type="journal article" date="2015" name="Clin. Infect. Dis.">
        <title>Genomic Investigations unmask Mycoplasma amphoriforme, a new respiratory pathogen.</title>
        <authorList>
            <person name="Gillespie S.H."/>
            <person name="Ling C.L."/>
            <person name="Oravcova K."/>
            <person name="Pinheiro M."/>
            <person name="Wells L."/>
            <person name="Bryant J.M."/>
            <person name="McHugh T.D."/>
            <person name="Bebear C."/>
            <person name="Webster D."/>
            <person name="Harris S.R."/>
            <person name="Seth-Smith H.M."/>
            <person name="Thomson N.R."/>
        </authorList>
    </citation>
    <scope>NUCLEOTIDE SEQUENCE [LARGE SCALE GENOMIC DNA]</scope>
    <source>
        <strain evidence="3 4">A39</strain>
    </source>
</reference>
<dbReference type="KEGG" id="mamp:MAMA39_04770"/>
<evidence type="ECO:0000256" key="2">
    <source>
        <dbReference type="SAM" id="Phobius"/>
    </source>
</evidence>
<dbReference type="RefSeq" id="WP_343251219.1">
    <property type="nucleotide sequence ID" value="NZ_HG937516.1"/>
</dbReference>
<evidence type="ECO:0008006" key="5">
    <source>
        <dbReference type="Google" id="ProtNLM"/>
    </source>
</evidence>
<gene>
    <name evidence="3" type="ORF">MAMA39_04770</name>
</gene>
<name>A0A292IIU1_9MOLU</name>
<evidence type="ECO:0000313" key="3">
    <source>
        <dbReference type="EMBL" id="CDN40595.1"/>
    </source>
</evidence>